<evidence type="ECO:0000313" key="2">
    <source>
        <dbReference type="Proteomes" id="UP001595847"/>
    </source>
</evidence>
<dbReference type="EMBL" id="JBHSBH010000015">
    <property type="protein sequence ID" value="MFC3999078.1"/>
    <property type="molecule type" value="Genomic_DNA"/>
</dbReference>
<gene>
    <name evidence="1" type="ORF">ACFOVU_24380</name>
</gene>
<organism evidence="1 2">
    <name type="scientific">Nocardiopsis sediminis</name>
    <dbReference type="NCBI Taxonomy" id="1778267"/>
    <lineage>
        <taxon>Bacteria</taxon>
        <taxon>Bacillati</taxon>
        <taxon>Actinomycetota</taxon>
        <taxon>Actinomycetes</taxon>
        <taxon>Streptosporangiales</taxon>
        <taxon>Nocardiopsidaceae</taxon>
        <taxon>Nocardiopsis</taxon>
    </lineage>
</organism>
<proteinExistence type="predicted"/>
<comment type="caution">
    <text evidence="1">The sequence shown here is derived from an EMBL/GenBank/DDBJ whole genome shotgun (WGS) entry which is preliminary data.</text>
</comment>
<reference evidence="2" key="1">
    <citation type="journal article" date="2019" name="Int. J. Syst. Evol. Microbiol.">
        <title>The Global Catalogue of Microorganisms (GCM) 10K type strain sequencing project: providing services to taxonomists for standard genome sequencing and annotation.</title>
        <authorList>
            <consortium name="The Broad Institute Genomics Platform"/>
            <consortium name="The Broad Institute Genome Sequencing Center for Infectious Disease"/>
            <person name="Wu L."/>
            <person name="Ma J."/>
        </authorList>
    </citation>
    <scope>NUCLEOTIDE SEQUENCE [LARGE SCALE GENOMIC DNA]</scope>
    <source>
        <strain evidence="2">TBRC 1826</strain>
    </source>
</reference>
<accession>A0ABV8FX44</accession>
<keyword evidence="2" id="KW-1185">Reference proteome</keyword>
<protein>
    <submittedName>
        <fullName evidence="1">Uncharacterized protein</fullName>
    </submittedName>
</protein>
<evidence type="ECO:0000313" key="1">
    <source>
        <dbReference type="EMBL" id="MFC3999078.1"/>
    </source>
</evidence>
<dbReference type="RefSeq" id="WP_378537309.1">
    <property type="nucleotide sequence ID" value="NZ_JBHSBH010000015.1"/>
</dbReference>
<sequence length="109" mass="13025">MWYFRRALDDALIDFLLERLDDAGMERLDGHEPLEFRVDDHPVMPNWDPPYRFVRGCKACSREPRRYDNGVFGFAESLVERWPCPTVRSLAELFADDPLFARFQQSWWP</sequence>
<name>A0ABV8FX44_9ACTN</name>
<dbReference type="Proteomes" id="UP001595847">
    <property type="component" value="Unassembled WGS sequence"/>
</dbReference>